<gene>
    <name evidence="2" type="ORF">CT0861_10099</name>
</gene>
<dbReference type="PANTHER" id="PTHR43591:SF24">
    <property type="entry name" value="2-METHOXY-6-POLYPRENYL-1,4-BENZOQUINOL METHYLASE, MITOCHONDRIAL"/>
    <property type="match status" value="1"/>
</dbReference>
<reference evidence="2 3" key="1">
    <citation type="submission" date="2015-06" db="EMBL/GenBank/DDBJ databases">
        <title>Survival trade-offs in plant roots during colonization by closely related pathogenic and mutualistic fungi.</title>
        <authorList>
            <person name="Hacquard S."/>
            <person name="Kracher B."/>
            <person name="Hiruma K."/>
            <person name="Weinman A."/>
            <person name="Muench P."/>
            <person name="Garrido Oter R."/>
            <person name="Ver Loren van Themaat E."/>
            <person name="Dallerey J.-F."/>
            <person name="Damm U."/>
            <person name="Henrissat B."/>
            <person name="Lespinet O."/>
            <person name="Thon M."/>
            <person name="Kemen E."/>
            <person name="McHardy A.C."/>
            <person name="Schulze-Lefert P."/>
            <person name="O'Connell R.J."/>
        </authorList>
    </citation>
    <scope>NUCLEOTIDE SEQUENCE [LARGE SCALE GENOMIC DNA]</scope>
    <source>
        <strain evidence="2 3">0861</strain>
    </source>
</reference>
<comment type="caution">
    <text evidence="2">The sequence shown here is derived from an EMBL/GenBank/DDBJ whole genome shotgun (WGS) entry which is preliminary data.</text>
</comment>
<evidence type="ECO:0000256" key="1">
    <source>
        <dbReference type="ARBA" id="ARBA00038158"/>
    </source>
</evidence>
<organism evidence="2 3">
    <name type="scientific">Colletotrichum tofieldiae</name>
    <dbReference type="NCBI Taxonomy" id="708197"/>
    <lineage>
        <taxon>Eukaryota</taxon>
        <taxon>Fungi</taxon>
        <taxon>Dikarya</taxon>
        <taxon>Ascomycota</taxon>
        <taxon>Pezizomycotina</taxon>
        <taxon>Sordariomycetes</taxon>
        <taxon>Hypocreomycetidae</taxon>
        <taxon>Glomerellales</taxon>
        <taxon>Glomerellaceae</taxon>
        <taxon>Colletotrichum</taxon>
        <taxon>Colletotrichum spaethianum species complex</taxon>
    </lineage>
</organism>
<sequence>HRKQLRRAERPPRRQGGWFYGLTTCAPGSCQLVLTASLRRLPIDATASTLTGEPSLQPCRPLVSERRTRLEATNLTIHIAFCMVAMSQNGGTPDTPSDYSDHGRVYGGFRRGRYLLPIDEASRSQIHAAEQDRLDIFHKLIFLARKSRLHDALLPDRAQVLDLGTGTGIWAIDVGDSLYKGEDNQGRVLGLDLAYIQPKVIPTCVSFVRADVEAPWPAPEQTFDMVHIQMLLGAIRDWSDLYRKSFRHIRPGGYIEQVEIEWMFRSDDNTLPPDSPLVLWGNTLRRAMQTYRQPIDIFDTRAELHAAGFTNITENVVKLPINPWSADAFEQEIGRWFNLGLTHGFEALTLAPFVQIEGWPKHQVDRLVEDLKRDICRLHVHAYCRMFVWTARKPGQ</sequence>
<accession>A0A166RE66</accession>
<keyword evidence="2" id="KW-0808">Transferase</keyword>
<dbReference type="Gene3D" id="3.40.50.150">
    <property type="entry name" value="Vaccinia Virus protein VP39"/>
    <property type="match status" value="1"/>
</dbReference>
<dbReference type="Proteomes" id="UP000076552">
    <property type="component" value="Unassembled WGS sequence"/>
</dbReference>
<dbReference type="SUPFAM" id="SSF53335">
    <property type="entry name" value="S-adenosyl-L-methionine-dependent methyltransferases"/>
    <property type="match status" value="1"/>
</dbReference>
<keyword evidence="3" id="KW-1185">Reference proteome</keyword>
<protein>
    <submittedName>
        <fullName evidence="2">Regulator of secondary metabolism (Methyltransferase domain-containing protein)</fullName>
    </submittedName>
</protein>
<dbReference type="InterPro" id="IPR029063">
    <property type="entry name" value="SAM-dependent_MTases_sf"/>
</dbReference>
<proteinExistence type="inferred from homology"/>
<comment type="similarity">
    <text evidence="1">Belongs to the methyltransferase superfamily. LaeA methyltransferase family.</text>
</comment>
<evidence type="ECO:0000313" key="2">
    <source>
        <dbReference type="EMBL" id="KZL69132.1"/>
    </source>
</evidence>
<dbReference type="Pfam" id="PF13489">
    <property type="entry name" value="Methyltransf_23"/>
    <property type="match status" value="1"/>
</dbReference>
<dbReference type="GO" id="GO:0032259">
    <property type="term" value="P:methylation"/>
    <property type="evidence" value="ECO:0007669"/>
    <property type="project" value="UniProtKB-KW"/>
</dbReference>
<evidence type="ECO:0000313" key="3">
    <source>
        <dbReference type="Proteomes" id="UP000076552"/>
    </source>
</evidence>
<dbReference type="STRING" id="708197.A0A166RE66"/>
<dbReference type="PANTHER" id="PTHR43591">
    <property type="entry name" value="METHYLTRANSFERASE"/>
    <property type="match status" value="1"/>
</dbReference>
<dbReference type="EMBL" id="LFIV01000113">
    <property type="protein sequence ID" value="KZL69132.1"/>
    <property type="molecule type" value="Genomic_DNA"/>
</dbReference>
<dbReference type="AlphaFoldDB" id="A0A166RE66"/>
<dbReference type="GO" id="GO:0008168">
    <property type="term" value="F:methyltransferase activity"/>
    <property type="evidence" value="ECO:0007669"/>
    <property type="project" value="UniProtKB-KW"/>
</dbReference>
<dbReference type="CDD" id="cd02440">
    <property type="entry name" value="AdoMet_MTases"/>
    <property type="match status" value="1"/>
</dbReference>
<feature type="non-terminal residue" evidence="2">
    <location>
        <position position="1"/>
    </location>
</feature>
<name>A0A166RE66_9PEZI</name>
<keyword evidence="2" id="KW-0489">Methyltransferase</keyword>